<evidence type="ECO:0000313" key="2">
    <source>
        <dbReference type="Proteomes" id="UP000296352"/>
    </source>
</evidence>
<name>A0A4P7QHD3_9CORY</name>
<reference evidence="1 2" key="1">
    <citation type="submission" date="2019-04" db="EMBL/GenBank/DDBJ databases">
        <title>Corynebacterium endometrii sp. nov., isolated from the uterus of a cow with endometritis.</title>
        <authorList>
            <person name="Ballas P."/>
            <person name="Ruckert C."/>
            <person name="Wagener K."/>
            <person name="Drillich M."/>
            <person name="Kaempfer P."/>
            <person name="Busse H.-J."/>
            <person name="Ehling-Schulz M."/>
        </authorList>
    </citation>
    <scope>NUCLEOTIDE SEQUENCE [LARGE SCALE GENOMIC DNA]</scope>
    <source>
        <strain evidence="1 2">LMM-1653</strain>
    </source>
</reference>
<keyword evidence="2" id="KW-1185">Reference proteome</keyword>
<dbReference type="AlphaFoldDB" id="A0A4P7QHD3"/>
<dbReference type="Proteomes" id="UP000296352">
    <property type="component" value="Chromosome"/>
</dbReference>
<organism evidence="1 2">
    <name type="scientific">Corynebacterium endometrii</name>
    <dbReference type="NCBI Taxonomy" id="2488819"/>
    <lineage>
        <taxon>Bacteria</taxon>
        <taxon>Bacillati</taxon>
        <taxon>Actinomycetota</taxon>
        <taxon>Actinomycetes</taxon>
        <taxon>Mycobacteriales</taxon>
        <taxon>Corynebacteriaceae</taxon>
        <taxon>Corynebacterium</taxon>
    </lineage>
</organism>
<proteinExistence type="predicted"/>
<sequence>MHKYRKELRITPAGRKVLENWPTQASTLKPGIRPTDAVITAASSITPLLLPKESRNYERYLLGLGTALLVAGKVHEPQIPYLRAFIDFDGLGDYKPFTSMAEYNSVAQSYVHRDGWHTDYGNGRTVPAKVYQHSDHANLIKLFSRHEYADSFARVIDDGIFASPTVGLIAAELLWPRS</sequence>
<accession>A0A4P7QHD3</accession>
<protein>
    <submittedName>
        <fullName evidence="1">Uncharacterized protein</fullName>
    </submittedName>
</protein>
<dbReference type="RefSeq" id="WP_136141832.1">
    <property type="nucleotide sequence ID" value="NZ_CP039247.1"/>
</dbReference>
<dbReference type="KEGG" id="cee:CENDO_09785"/>
<dbReference type="EMBL" id="CP039247">
    <property type="protein sequence ID" value="QCB29211.1"/>
    <property type="molecule type" value="Genomic_DNA"/>
</dbReference>
<evidence type="ECO:0000313" key="1">
    <source>
        <dbReference type="EMBL" id="QCB29211.1"/>
    </source>
</evidence>
<gene>
    <name evidence="1" type="ORF">CENDO_09785</name>
</gene>